<accession>A0ACC0LU34</accession>
<protein>
    <submittedName>
        <fullName evidence="1">Uncharacterized protein</fullName>
    </submittedName>
</protein>
<name>A0ACC0LU34_RHOML</name>
<dbReference type="EMBL" id="CM046398">
    <property type="protein sequence ID" value="KAI8531628.1"/>
    <property type="molecule type" value="Genomic_DNA"/>
</dbReference>
<evidence type="ECO:0000313" key="1">
    <source>
        <dbReference type="EMBL" id="KAI8531628.1"/>
    </source>
</evidence>
<reference evidence="1" key="1">
    <citation type="submission" date="2022-02" db="EMBL/GenBank/DDBJ databases">
        <title>Plant Genome Project.</title>
        <authorList>
            <person name="Zhang R.-G."/>
        </authorList>
    </citation>
    <scope>NUCLEOTIDE SEQUENCE</scope>
    <source>
        <strain evidence="1">AT1</strain>
    </source>
</reference>
<comment type="caution">
    <text evidence="1">The sequence shown here is derived from an EMBL/GenBank/DDBJ whole genome shotgun (WGS) entry which is preliminary data.</text>
</comment>
<keyword evidence="2" id="KW-1185">Reference proteome</keyword>
<gene>
    <name evidence="1" type="ORF">RHMOL_Rhmol11G0151500</name>
</gene>
<sequence>MAVAVLYVDKRGQVIERFLGIEQVTCVGALSRKTTVEGLCCRLGLRTDKLRGQGYGFADNVKSKLNGLKKLMLNENLCAHYVPSFAYKLQSTLFELAWSHSEIGMFFLSFNKIGKVVGASCKHQDFLREKQAAKIVEALNVGELASGQSSNPKPADTGCGSHYSALVNLIGMFAEVIDDLELIFEEGSRMDDRVGADNLLDAMLTFDFIFCLHLMKTVLGATNELSLASEMKDEGIVSAMDLVQVSKGRLHMIRETGWTSLLEDVTSFCIKPEIKVPDMDDMFIAKGWRKREYQDMMYLLYYQEIFYAVIDLQIQELIVRFTDSSIEMLLCVACLNPSNWFSMFDKEKLIRLAEFYPKEFSPKELMLLRDQLDAYILDVRSSYGFLRLNTIMGSGLVLGFLLAAPLVLLLQTCAKSLGLGTAK</sequence>
<organism evidence="1 2">
    <name type="scientific">Rhododendron molle</name>
    <name type="common">Chinese azalea</name>
    <name type="synonym">Azalea mollis</name>
    <dbReference type="NCBI Taxonomy" id="49168"/>
    <lineage>
        <taxon>Eukaryota</taxon>
        <taxon>Viridiplantae</taxon>
        <taxon>Streptophyta</taxon>
        <taxon>Embryophyta</taxon>
        <taxon>Tracheophyta</taxon>
        <taxon>Spermatophyta</taxon>
        <taxon>Magnoliopsida</taxon>
        <taxon>eudicotyledons</taxon>
        <taxon>Gunneridae</taxon>
        <taxon>Pentapetalae</taxon>
        <taxon>asterids</taxon>
        <taxon>Ericales</taxon>
        <taxon>Ericaceae</taxon>
        <taxon>Ericoideae</taxon>
        <taxon>Rhodoreae</taxon>
        <taxon>Rhododendron</taxon>
    </lineage>
</organism>
<evidence type="ECO:0000313" key="2">
    <source>
        <dbReference type="Proteomes" id="UP001062846"/>
    </source>
</evidence>
<dbReference type="Proteomes" id="UP001062846">
    <property type="component" value="Chromosome 11"/>
</dbReference>
<proteinExistence type="predicted"/>